<evidence type="ECO:0008006" key="3">
    <source>
        <dbReference type="Google" id="ProtNLM"/>
    </source>
</evidence>
<dbReference type="STRING" id="246191.SAMN05660337_3235"/>
<name>A0A1G9KW08_9BACT</name>
<evidence type="ECO:0000313" key="1">
    <source>
        <dbReference type="EMBL" id="SDL53881.1"/>
    </source>
</evidence>
<dbReference type="Proteomes" id="UP000199053">
    <property type="component" value="Unassembled WGS sequence"/>
</dbReference>
<accession>A0A1G9KW08</accession>
<proteinExistence type="predicted"/>
<organism evidence="1 2">
    <name type="scientific">Maridesulfovibrio ferrireducens</name>
    <dbReference type="NCBI Taxonomy" id="246191"/>
    <lineage>
        <taxon>Bacteria</taxon>
        <taxon>Pseudomonadati</taxon>
        <taxon>Thermodesulfobacteriota</taxon>
        <taxon>Desulfovibrionia</taxon>
        <taxon>Desulfovibrionales</taxon>
        <taxon>Desulfovibrionaceae</taxon>
        <taxon>Maridesulfovibrio</taxon>
    </lineage>
</organism>
<sequence>MTRYSNIGGNSGVAAYRYDSDSICVQFNSGATYSYTYASAGASNLEHMKDLAEQGHGLNSFINRVVRTQYASKHC</sequence>
<gene>
    <name evidence="1" type="ORF">SAMN05660337_3235</name>
</gene>
<dbReference type="RefSeq" id="WP_092162937.1">
    <property type="nucleotide sequence ID" value="NZ_FNGA01000005.1"/>
</dbReference>
<reference evidence="2" key="1">
    <citation type="submission" date="2016-10" db="EMBL/GenBank/DDBJ databases">
        <authorList>
            <person name="Varghese N."/>
            <person name="Submissions S."/>
        </authorList>
    </citation>
    <scope>NUCLEOTIDE SEQUENCE [LARGE SCALE GENOMIC DNA]</scope>
    <source>
        <strain evidence="2">DSM 16995</strain>
    </source>
</reference>
<dbReference type="EMBL" id="FNGA01000005">
    <property type="protein sequence ID" value="SDL53881.1"/>
    <property type="molecule type" value="Genomic_DNA"/>
</dbReference>
<keyword evidence="2" id="KW-1185">Reference proteome</keyword>
<protein>
    <recommendedName>
        <fullName evidence="3">KTSC domain-containing protein</fullName>
    </recommendedName>
</protein>
<evidence type="ECO:0000313" key="2">
    <source>
        <dbReference type="Proteomes" id="UP000199053"/>
    </source>
</evidence>
<dbReference type="AlphaFoldDB" id="A0A1G9KW08"/>
<dbReference type="OrthoDB" id="7775479at2"/>